<protein>
    <submittedName>
        <fullName evidence="4">Arginine N-succinyltransferase</fullName>
    </submittedName>
</protein>
<keyword evidence="3" id="KW-0012">Acyltransferase</keyword>
<sequence>MIIRPVELRDLDQLHQLAQLTQYGLTTLPKDRAIFEKRVKQSLRSFEDLSDADPQGQLYLFVMEEPTSGKIVGTCGIVSKVGGFKPFYAFDVVQEIQESTVLGSRHEHQVLTLLKNHDGPTEIGSLFLHPDYRGGGNGRVLSLSRFLFIAQWPKLFEKEVIAEMRGVVDEQGNSPFWEALGVHFFGIDFPHADMLSLINKDFIEELNPRHPVYVDLLPDEAKASIAQVHANTVPARRLLESEGFRYECLVDIFEAGPVLHCQRDEIRLVRESRVLPIKEVRDGLPEETPIYVVAAIEPTFRLSSGRLLASEDHVIIDPTLANELSLEPGQQVRFARLKPPAQPKNIGA</sequence>
<accession>A0A368KWT8</accession>
<keyword evidence="2 4" id="KW-0808">Transferase</keyword>
<dbReference type="EMBL" id="QPEX01000010">
    <property type="protein sequence ID" value="RCS54898.1"/>
    <property type="molecule type" value="Genomic_DNA"/>
</dbReference>
<gene>
    <name evidence="4" type="ORF">DTL42_01980</name>
</gene>
<proteinExistence type="predicted"/>
<dbReference type="AlphaFoldDB" id="A0A368KWT8"/>
<dbReference type="Proteomes" id="UP000253562">
    <property type="component" value="Unassembled WGS sequence"/>
</dbReference>
<keyword evidence="1" id="KW-0056">Arginine metabolism</keyword>
<evidence type="ECO:0000313" key="5">
    <source>
        <dbReference type="Proteomes" id="UP000253562"/>
    </source>
</evidence>
<name>A0A368KWT8_9BACT</name>
<dbReference type="SUPFAM" id="SSF55729">
    <property type="entry name" value="Acyl-CoA N-acyltransferases (Nat)"/>
    <property type="match status" value="1"/>
</dbReference>
<evidence type="ECO:0000256" key="1">
    <source>
        <dbReference type="ARBA" id="ARBA00022503"/>
    </source>
</evidence>
<dbReference type="InterPro" id="IPR007041">
    <property type="entry name" value="Arg_succinylTrfase_AstA/AruG"/>
</dbReference>
<dbReference type="Pfam" id="PF04958">
    <property type="entry name" value="AstA"/>
    <property type="match status" value="1"/>
</dbReference>
<dbReference type="PANTHER" id="PTHR30420">
    <property type="entry name" value="N-SUCCINYLARGININE DIHYDROLASE"/>
    <property type="match status" value="1"/>
</dbReference>
<dbReference type="PANTHER" id="PTHR30420:SF1">
    <property type="entry name" value="ARGININE N-SUCCINYLTRANSFERASE"/>
    <property type="match status" value="1"/>
</dbReference>
<evidence type="ECO:0000313" key="4">
    <source>
        <dbReference type="EMBL" id="RCS54898.1"/>
    </source>
</evidence>
<dbReference type="GO" id="GO:0008791">
    <property type="term" value="F:arginine N-succinyltransferase activity"/>
    <property type="evidence" value="ECO:0007669"/>
    <property type="project" value="InterPro"/>
</dbReference>
<organism evidence="4 5">
    <name type="scientific">Bremerella cremea</name>
    <dbReference type="NCBI Taxonomy" id="1031537"/>
    <lineage>
        <taxon>Bacteria</taxon>
        <taxon>Pseudomonadati</taxon>
        <taxon>Planctomycetota</taxon>
        <taxon>Planctomycetia</taxon>
        <taxon>Pirellulales</taxon>
        <taxon>Pirellulaceae</taxon>
        <taxon>Bremerella</taxon>
    </lineage>
</organism>
<dbReference type="Gene3D" id="3.40.630.30">
    <property type="match status" value="1"/>
</dbReference>
<reference evidence="4 5" key="1">
    <citation type="submission" date="2018-07" db="EMBL/GenBank/DDBJ databases">
        <title>Comparative genomes isolates from brazilian mangrove.</title>
        <authorList>
            <person name="De Araujo J.E."/>
            <person name="Taketani R.G."/>
            <person name="Silva M.C.P."/>
            <person name="Lourenco M.V."/>
            <person name="Oliveira V.M."/>
            <person name="Andreote F.D."/>
        </authorList>
    </citation>
    <scope>NUCLEOTIDE SEQUENCE [LARGE SCALE GENOMIC DNA]</scope>
    <source>
        <strain evidence="4 5">HEX PRIS-MGV</strain>
    </source>
</reference>
<dbReference type="OrthoDB" id="21121at2"/>
<dbReference type="GO" id="GO:0006527">
    <property type="term" value="P:L-arginine catabolic process"/>
    <property type="evidence" value="ECO:0007669"/>
    <property type="project" value="InterPro"/>
</dbReference>
<comment type="caution">
    <text evidence="4">The sequence shown here is derived from an EMBL/GenBank/DDBJ whole genome shotgun (WGS) entry which is preliminary data.</text>
</comment>
<evidence type="ECO:0000256" key="3">
    <source>
        <dbReference type="ARBA" id="ARBA00023315"/>
    </source>
</evidence>
<dbReference type="NCBIfam" id="TIGR03243">
    <property type="entry name" value="arg_catab_AOST"/>
    <property type="match status" value="1"/>
</dbReference>
<evidence type="ECO:0000256" key="2">
    <source>
        <dbReference type="ARBA" id="ARBA00022679"/>
    </source>
</evidence>
<dbReference type="InterPro" id="IPR016181">
    <property type="entry name" value="Acyl_CoA_acyltransferase"/>
</dbReference>